<dbReference type="EMBL" id="JAHXZN010000001">
    <property type="protein sequence ID" value="MBW6529158.1"/>
    <property type="molecule type" value="Genomic_DNA"/>
</dbReference>
<evidence type="ECO:0000313" key="11">
    <source>
        <dbReference type="EMBL" id="MBW6529158.1"/>
    </source>
</evidence>
<sequence length="170" mass="17715">MSDAPLGQSPGGADGESGGPIGPLDVTRVMALLPHRYPMLLVDRVETLVRDRSIRATKAVSMNESFFQGHFPGRPIMPGVLIVEALAQAAGVLAVESLGLAGSGKLVYFMAIEGAKFRKPVEPGVLLSLEVEFVQKRSAVCKFAGVARIDGAVAAEANFTAMIADPPAAA</sequence>
<evidence type="ECO:0000256" key="1">
    <source>
        <dbReference type="ARBA" id="ARBA00004496"/>
    </source>
</evidence>
<evidence type="ECO:0000313" key="12">
    <source>
        <dbReference type="Proteomes" id="UP000759103"/>
    </source>
</evidence>
<gene>
    <name evidence="9 11" type="primary">fabZ</name>
    <name evidence="11" type="ORF">KZ820_00250</name>
</gene>
<evidence type="ECO:0000256" key="7">
    <source>
        <dbReference type="ARBA" id="ARBA00023239"/>
    </source>
</evidence>
<keyword evidence="7 9" id="KW-0456">Lyase</keyword>
<dbReference type="PANTHER" id="PTHR30272">
    <property type="entry name" value="3-HYDROXYACYL-[ACYL-CARRIER-PROTEIN] DEHYDRATASE"/>
    <property type="match status" value="1"/>
</dbReference>
<dbReference type="InterPro" id="IPR010084">
    <property type="entry name" value="FabZ"/>
</dbReference>
<dbReference type="NCBIfam" id="NF000582">
    <property type="entry name" value="PRK00006.1"/>
    <property type="match status" value="1"/>
</dbReference>
<keyword evidence="6 9" id="KW-0443">Lipid metabolism</keyword>
<evidence type="ECO:0000256" key="5">
    <source>
        <dbReference type="ARBA" id="ARBA00022556"/>
    </source>
</evidence>
<evidence type="ECO:0000256" key="2">
    <source>
        <dbReference type="ARBA" id="ARBA00009174"/>
    </source>
</evidence>
<dbReference type="CDD" id="cd01288">
    <property type="entry name" value="FabZ"/>
    <property type="match status" value="1"/>
</dbReference>
<keyword evidence="4 9" id="KW-0444">Lipid biosynthesis</keyword>
<reference evidence="11 12" key="1">
    <citation type="submission" date="2021-07" db="EMBL/GenBank/DDBJ databases">
        <title>Sphingomonas sp.</title>
        <authorList>
            <person name="Feng G."/>
            <person name="Li J."/>
            <person name="Pan M."/>
        </authorList>
    </citation>
    <scope>NUCLEOTIDE SEQUENCE [LARGE SCALE GENOMIC DNA]</scope>
    <source>
        <strain evidence="11 12">RRHST34</strain>
    </source>
</reference>
<organism evidence="11 12">
    <name type="scientific">Sphingomonas citri</name>
    <dbReference type="NCBI Taxonomy" id="2862499"/>
    <lineage>
        <taxon>Bacteria</taxon>
        <taxon>Pseudomonadati</taxon>
        <taxon>Pseudomonadota</taxon>
        <taxon>Alphaproteobacteria</taxon>
        <taxon>Sphingomonadales</taxon>
        <taxon>Sphingomonadaceae</taxon>
        <taxon>Sphingomonas</taxon>
    </lineage>
</organism>
<dbReference type="HAMAP" id="MF_00406">
    <property type="entry name" value="FabZ"/>
    <property type="match status" value="1"/>
</dbReference>
<keyword evidence="3 9" id="KW-0963">Cytoplasm</keyword>
<dbReference type="RefSeq" id="WP_219746753.1">
    <property type="nucleotide sequence ID" value="NZ_JAHXZN010000001.1"/>
</dbReference>
<protein>
    <recommendedName>
        <fullName evidence="9">3-hydroxyacyl-[acyl-carrier-protein] dehydratase FabZ</fullName>
        <ecNumber evidence="9">4.2.1.59</ecNumber>
    </recommendedName>
    <alternativeName>
        <fullName evidence="9">(3R)-hydroxymyristoyl-[acyl-carrier-protein] dehydratase</fullName>
        <shortName evidence="9">(3R)-hydroxymyristoyl-ACP dehydrase</shortName>
    </alternativeName>
    <alternativeName>
        <fullName evidence="9">Beta-hydroxyacyl-ACP dehydratase</fullName>
    </alternativeName>
</protein>
<evidence type="ECO:0000256" key="10">
    <source>
        <dbReference type="SAM" id="MobiDB-lite"/>
    </source>
</evidence>
<comment type="similarity">
    <text evidence="2 9">Belongs to the thioester dehydratase family. FabZ subfamily.</text>
</comment>
<dbReference type="InterPro" id="IPR013114">
    <property type="entry name" value="FabA_FabZ"/>
</dbReference>
<evidence type="ECO:0000256" key="6">
    <source>
        <dbReference type="ARBA" id="ARBA00023098"/>
    </source>
</evidence>
<dbReference type="Proteomes" id="UP000759103">
    <property type="component" value="Unassembled WGS sequence"/>
</dbReference>
<feature type="active site" evidence="9">
    <location>
        <position position="70"/>
    </location>
</feature>
<dbReference type="Gene3D" id="3.10.129.10">
    <property type="entry name" value="Hotdog Thioesterase"/>
    <property type="match status" value="1"/>
</dbReference>
<proteinExistence type="inferred from homology"/>
<evidence type="ECO:0000256" key="4">
    <source>
        <dbReference type="ARBA" id="ARBA00022516"/>
    </source>
</evidence>
<dbReference type="SUPFAM" id="SSF54637">
    <property type="entry name" value="Thioesterase/thiol ester dehydrase-isomerase"/>
    <property type="match status" value="1"/>
</dbReference>
<comment type="caution">
    <text evidence="11">The sequence shown here is derived from an EMBL/GenBank/DDBJ whole genome shotgun (WGS) entry which is preliminary data.</text>
</comment>
<dbReference type="EC" id="4.2.1.59" evidence="9"/>
<keyword evidence="12" id="KW-1185">Reference proteome</keyword>
<feature type="region of interest" description="Disordered" evidence="10">
    <location>
        <begin position="1"/>
        <end position="22"/>
    </location>
</feature>
<dbReference type="Pfam" id="PF07977">
    <property type="entry name" value="FabA"/>
    <property type="match status" value="1"/>
</dbReference>
<comment type="function">
    <text evidence="8 9">Involved in unsaturated fatty acids biosynthesis. Catalyzes the dehydration of short chain beta-hydroxyacyl-ACPs and long chain saturated and unsaturated beta-hydroxyacyl-ACPs.</text>
</comment>
<accession>A0ABS7BHS7</accession>
<dbReference type="PANTHER" id="PTHR30272:SF1">
    <property type="entry name" value="3-HYDROXYACYL-[ACYL-CARRIER-PROTEIN] DEHYDRATASE"/>
    <property type="match status" value="1"/>
</dbReference>
<feature type="compositionally biased region" description="Gly residues" evidence="10">
    <location>
        <begin position="9"/>
        <end position="21"/>
    </location>
</feature>
<evidence type="ECO:0000256" key="8">
    <source>
        <dbReference type="ARBA" id="ARBA00025049"/>
    </source>
</evidence>
<evidence type="ECO:0000256" key="9">
    <source>
        <dbReference type="HAMAP-Rule" id="MF_00406"/>
    </source>
</evidence>
<dbReference type="InterPro" id="IPR029069">
    <property type="entry name" value="HotDog_dom_sf"/>
</dbReference>
<name>A0ABS7BHS7_9SPHN</name>
<evidence type="ECO:0000256" key="3">
    <source>
        <dbReference type="ARBA" id="ARBA00022490"/>
    </source>
</evidence>
<comment type="catalytic activity">
    <reaction evidence="9">
        <text>a (3R)-hydroxyacyl-[ACP] = a (2E)-enoyl-[ACP] + H2O</text>
        <dbReference type="Rhea" id="RHEA:13097"/>
        <dbReference type="Rhea" id="RHEA-COMP:9925"/>
        <dbReference type="Rhea" id="RHEA-COMP:9945"/>
        <dbReference type="ChEBI" id="CHEBI:15377"/>
        <dbReference type="ChEBI" id="CHEBI:78784"/>
        <dbReference type="ChEBI" id="CHEBI:78827"/>
        <dbReference type="EC" id="4.2.1.59"/>
    </reaction>
</comment>
<comment type="subcellular location">
    <subcellularLocation>
        <location evidence="1 9">Cytoplasm</location>
    </subcellularLocation>
</comment>
<dbReference type="NCBIfam" id="TIGR01750">
    <property type="entry name" value="fabZ"/>
    <property type="match status" value="1"/>
</dbReference>
<keyword evidence="5 9" id="KW-0441">Lipid A biosynthesis</keyword>
<dbReference type="GO" id="GO:0019171">
    <property type="term" value="F:(3R)-hydroxyacyl-[acyl-carrier-protein] dehydratase activity"/>
    <property type="evidence" value="ECO:0007669"/>
    <property type="project" value="UniProtKB-EC"/>
</dbReference>